<dbReference type="AlphaFoldDB" id="A0A553HUG8"/>
<gene>
    <name evidence="2" type="ORF">FHL15_007600</name>
</gene>
<sequence>MDEFQQETTAIRYQVLEFIPSRLDGSTDEALDGTSKSMLRINPSNGCWEPSDTCDHLNFQEIYHECFEARDVMLATINRYLEKQGQPAMQLNAYHDWTEVEDTLTFACNQLDKTVFGRKGDSHLLGRMKVGFQSLCRHAKTAQTFISFIPSDFMCSSVLTGGLKAIFTALEKTGSHRQEIQKALVDIPEILDETTFRMRVHQYSEELHRKSAKLFAAVLRVMSHILRWLCEKTIKTGAKMLLSPSHYPDKLKDLMADLELKAQHFQYCALTLSQGQQNRMERLQHQSLVTQVAALHGQDAAHQKLDTVINMLERRLEVLEGIQLLFEASGRKYVIQTRNTEHDGRQCSFSVKDSEVDKNTVWRKFQYDKSLVEKDCRDLIPKRGTRIPLDRNRIDLIETGPLLRGWLGLNRPYLLLLNGRSRRRQRSEVSAVIARTCLELLSHAEGNEVLITLCFFCGQHSSTDDPLGNANEIILNLLSQLVDQYDQFASEDLLGCFENTDPGEVESVADSFQKLLEKLPRRYIVVIVVDGLSFFATPRERQRETRTVVERLIEIWRAIPAAMLKLLFSSPTHAEFVEDLFESHEILNLPREVRRNGRRQELRKGSSLSTELTRGLYGTDTSEIE</sequence>
<protein>
    <recommendedName>
        <fullName evidence="1">DUF7708 domain-containing protein</fullName>
    </recommendedName>
</protein>
<accession>A0A553HUG8</accession>
<dbReference type="EMBL" id="VFLP01000044">
    <property type="protein sequence ID" value="TRX91595.1"/>
    <property type="molecule type" value="Genomic_DNA"/>
</dbReference>
<dbReference type="OrthoDB" id="5419927at2759"/>
<evidence type="ECO:0000313" key="3">
    <source>
        <dbReference type="Proteomes" id="UP000319160"/>
    </source>
</evidence>
<dbReference type="InterPro" id="IPR056125">
    <property type="entry name" value="DUF7708"/>
</dbReference>
<evidence type="ECO:0000259" key="1">
    <source>
        <dbReference type="Pfam" id="PF24809"/>
    </source>
</evidence>
<keyword evidence="3" id="KW-1185">Reference proteome</keyword>
<comment type="caution">
    <text evidence="2">The sequence shown here is derived from an EMBL/GenBank/DDBJ whole genome shotgun (WGS) entry which is preliminary data.</text>
</comment>
<dbReference type="PANTHER" id="PTHR40619">
    <property type="entry name" value="FUNGAL STAND N-TERMINAL GOODBYE DOMAIN-CONTAINING PROTEIN"/>
    <property type="match status" value="1"/>
</dbReference>
<dbReference type="PANTHER" id="PTHR40619:SF3">
    <property type="entry name" value="FUNGAL STAND N-TERMINAL GOODBYE DOMAIN-CONTAINING PROTEIN"/>
    <property type="match status" value="1"/>
</dbReference>
<proteinExistence type="predicted"/>
<organism evidence="2 3">
    <name type="scientific">Xylaria flabelliformis</name>
    <dbReference type="NCBI Taxonomy" id="2512241"/>
    <lineage>
        <taxon>Eukaryota</taxon>
        <taxon>Fungi</taxon>
        <taxon>Dikarya</taxon>
        <taxon>Ascomycota</taxon>
        <taxon>Pezizomycotina</taxon>
        <taxon>Sordariomycetes</taxon>
        <taxon>Xylariomycetidae</taxon>
        <taxon>Xylariales</taxon>
        <taxon>Xylariaceae</taxon>
        <taxon>Xylaria</taxon>
    </lineage>
</organism>
<name>A0A553HUG8_9PEZI</name>
<dbReference type="Proteomes" id="UP000319160">
    <property type="component" value="Unassembled WGS sequence"/>
</dbReference>
<evidence type="ECO:0000313" key="2">
    <source>
        <dbReference type="EMBL" id="TRX91595.1"/>
    </source>
</evidence>
<dbReference type="STRING" id="2512241.A0A553HUG8"/>
<dbReference type="Pfam" id="PF24809">
    <property type="entry name" value="DUF7708"/>
    <property type="match status" value="1"/>
</dbReference>
<feature type="domain" description="DUF7708" evidence="1">
    <location>
        <begin position="157"/>
        <end position="274"/>
    </location>
</feature>
<reference evidence="3" key="1">
    <citation type="submission" date="2019-06" db="EMBL/GenBank/DDBJ databases">
        <title>Draft genome sequence of the griseofulvin-producing fungus Xylaria cubensis strain G536.</title>
        <authorList>
            <person name="Mead M.E."/>
            <person name="Raja H.A."/>
            <person name="Steenwyk J.L."/>
            <person name="Knowles S.L."/>
            <person name="Oberlies N.H."/>
            <person name="Rokas A."/>
        </authorList>
    </citation>
    <scope>NUCLEOTIDE SEQUENCE [LARGE SCALE GENOMIC DNA]</scope>
    <source>
        <strain evidence="3">G536</strain>
    </source>
</reference>